<evidence type="ECO:0000313" key="4">
    <source>
        <dbReference type="EMBL" id="GII81458.1"/>
    </source>
</evidence>
<feature type="region of interest" description="Disordered" evidence="1">
    <location>
        <begin position="1"/>
        <end position="21"/>
    </location>
</feature>
<protein>
    <submittedName>
        <fullName evidence="4">Peptidoglycan-binding protein</fullName>
    </submittedName>
</protein>
<keyword evidence="2" id="KW-0472">Membrane</keyword>
<dbReference type="RefSeq" id="WP_203993750.1">
    <property type="nucleotide sequence ID" value="NZ_BOOU01000098.1"/>
</dbReference>
<feature type="region of interest" description="Disordered" evidence="1">
    <location>
        <begin position="76"/>
        <end position="105"/>
    </location>
</feature>
<dbReference type="Gene3D" id="1.10.101.10">
    <property type="entry name" value="PGBD-like superfamily/PGBD"/>
    <property type="match status" value="1"/>
</dbReference>
<proteinExistence type="predicted"/>
<dbReference type="InterPro" id="IPR002477">
    <property type="entry name" value="Peptidoglycan-bd-like"/>
</dbReference>
<evidence type="ECO:0000259" key="3">
    <source>
        <dbReference type="Pfam" id="PF01471"/>
    </source>
</evidence>
<gene>
    <name evidence="4" type="ORF">Sru01_64400</name>
</gene>
<dbReference type="Gene3D" id="2.40.420.20">
    <property type="match status" value="1"/>
</dbReference>
<dbReference type="Proteomes" id="UP000655287">
    <property type="component" value="Unassembled WGS sequence"/>
</dbReference>
<keyword evidence="2" id="KW-0812">Transmembrane</keyword>
<dbReference type="SUPFAM" id="SSF47090">
    <property type="entry name" value="PGBD-like"/>
    <property type="match status" value="1"/>
</dbReference>
<keyword evidence="2" id="KW-1133">Transmembrane helix</keyword>
<dbReference type="InterPro" id="IPR036366">
    <property type="entry name" value="PGBDSf"/>
</dbReference>
<reference evidence="4" key="1">
    <citation type="submission" date="2021-01" db="EMBL/GenBank/DDBJ databases">
        <title>Whole genome shotgun sequence of Sphaerisporangium rufum NBRC 109079.</title>
        <authorList>
            <person name="Komaki H."/>
            <person name="Tamura T."/>
        </authorList>
    </citation>
    <scope>NUCLEOTIDE SEQUENCE</scope>
    <source>
        <strain evidence="4">NBRC 109079</strain>
    </source>
</reference>
<keyword evidence="5" id="KW-1185">Reference proteome</keyword>
<name>A0A919R926_9ACTN</name>
<sequence length="374" mass="37709">MTGTPAPGAPEPPPGRRRRRGARPWAYGAALAAVAAIAGAAAGLPVLRGGPPGATAASTAPPATATVTRRTLSDTTTADGVLGHGPATTATSRLPGTLTHLPGTGAEITRGRALYSVDGDPVTLMYGSTPAYRTLAPGAEGADVRQLERNLRALGYDGFTVDGEYTYGTATAVREWQADRKMAETGTVPLGRVVFASGPVRIDALHAEEGGPTAPGQRVLSYTGVTTAVTVDLEVSDARLAARGAAVTVTLPDGKEVAGRVTESATVIEQAQGEQEPATKVEVTVGFPGRAARRAAGAYALAAVDVTFTAGRREGVLAVPVAALLALREGGFGVEVVQGGTSRYVPVRTGLFADGLVEISGAGIAEGTAVGVPA</sequence>
<dbReference type="AlphaFoldDB" id="A0A919R926"/>
<organism evidence="4 5">
    <name type="scientific">Sphaerisporangium rufum</name>
    <dbReference type="NCBI Taxonomy" id="1381558"/>
    <lineage>
        <taxon>Bacteria</taxon>
        <taxon>Bacillati</taxon>
        <taxon>Actinomycetota</taxon>
        <taxon>Actinomycetes</taxon>
        <taxon>Streptosporangiales</taxon>
        <taxon>Streptosporangiaceae</taxon>
        <taxon>Sphaerisporangium</taxon>
    </lineage>
</organism>
<dbReference type="Pfam" id="PF01471">
    <property type="entry name" value="PG_binding_1"/>
    <property type="match status" value="1"/>
</dbReference>
<evidence type="ECO:0000256" key="2">
    <source>
        <dbReference type="SAM" id="Phobius"/>
    </source>
</evidence>
<feature type="transmembrane region" description="Helical" evidence="2">
    <location>
        <begin position="25"/>
        <end position="47"/>
    </location>
</feature>
<evidence type="ECO:0000256" key="1">
    <source>
        <dbReference type="SAM" id="MobiDB-lite"/>
    </source>
</evidence>
<dbReference type="EMBL" id="BOOU01000098">
    <property type="protein sequence ID" value="GII81458.1"/>
    <property type="molecule type" value="Genomic_DNA"/>
</dbReference>
<dbReference type="InterPro" id="IPR036365">
    <property type="entry name" value="PGBD-like_sf"/>
</dbReference>
<accession>A0A919R926</accession>
<evidence type="ECO:0000313" key="5">
    <source>
        <dbReference type="Proteomes" id="UP000655287"/>
    </source>
</evidence>
<comment type="caution">
    <text evidence="4">The sequence shown here is derived from an EMBL/GenBank/DDBJ whole genome shotgun (WGS) entry which is preliminary data.</text>
</comment>
<feature type="domain" description="Peptidoglycan binding-like" evidence="3">
    <location>
        <begin position="141"/>
        <end position="187"/>
    </location>
</feature>